<dbReference type="EMBL" id="JADINA010000032">
    <property type="protein sequence ID" value="MBO8426677.1"/>
    <property type="molecule type" value="Genomic_DNA"/>
</dbReference>
<proteinExistence type="predicted"/>
<accession>A0A9D9DFI1</accession>
<dbReference type="AlphaFoldDB" id="A0A9D9DFI1"/>
<organism evidence="1 2">
    <name type="scientific">Candidatus Alloenteromonas pullistercoris</name>
    <dbReference type="NCBI Taxonomy" id="2840785"/>
    <lineage>
        <taxon>Bacteria</taxon>
        <taxon>Bacillati</taxon>
        <taxon>Bacillota</taxon>
        <taxon>Bacillota incertae sedis</taxon>
        <taxon>Candidatus Alloenteromonas</taxon>
    </lineage>
</organism>
<reference evidence="1" key="1">
    <citation type="submission" date="2020-10" db="EMBL/GenBank/DDBJ databases">
        <authorList>
            <person name="Gilroy R."/>
        </authorList>
    </citation>
    <scope>NUCLEOTIDE SEQUENCE</scope>
    <source>
        <strain evidence="1">17113</strain>
    </source>
</reference>
<reference evidence="1" key="2">
    <citation type="journal article" date="2021" name="PeerJ">
        <title>Extensive microbial diversity within the chicken gut microbiome revealed by metagenomics and culture.</title>
        <authorList>
            <person name="Gilroy R."/>
            <person name="Ravi A."/>
            <person name="Getino M."/>
            <person name="Pursley I."/>
            <person name="Horton D.L."/>
            <person name="Alikhan N.F."/>
            <person name="Baker D."/>
            <person name="Gharbi K."/>
            <person name="Hall N."/>
            <person name="Watson M."/>
            <person name="Adriaenssens E.M."/>
            <person name="Foster-Nyarko E."/>
            <person name="Jarju S."/>
            <person name="Secka A."/>
            <person name="Antonio M."/>
            <person name="Oren A."/>
            <person name="Chaudhuri R.R."/>
            <person name="La Ragione R."/>
            <person name="Hildebrand F."/>
            <person name="Pallen M.J."/>
        </authorList>
    </citation>
    <scope>NUCLEOTIDE SEQUENCE</scope>
    <source>
        <strain evidence="1">17113</strain>
    </source>
</reference>
<dbReference type="Proteomes" id="UP000823634">
    <property type="component" value="Unassembled WGS sequence"/>
</dbReference>
<name>A0A9D9DFI1_9FIRM</name>
<gene>
    <name evidence="1" type="ORF">IAC61_05115</name>
</gene>
<evidence type="ECO:0000313" key="2">
    <source>
        <dbReference type="Proteomes" id="UP000823634"/>
    </source>
</evidence>
<sequence>METINNWKFDRKGIALANLEKIYSYAYDNGIKLNNLYEQILKEEYENDQNLVLFHGAKRAFSMPIDFLANSKSNNDFGVGFYLGESFEQGANYISVLNQNFVYCFCLNMRNLKTYAFNVNTEWMIAISYFRGWLNDYKGNPLIQQLIGKLSECDVIIAPIADNRMFDIIAEFVGNEITDEQCRHALAATNLGNQYVLKTKKAVAGMSLLKEMFVCQKEKNNFLANRASLANNGSQKVKLARIQYKNKGRYIEEILQ</sequence>
<dbReference type="Pfam" id="PF13151">
    <property type="entry name" value="DUF3990"/>
    <property type="match status" value="1"/>
</dbReference>
<dbReference type="InterPro" id="IPR025051">
    <property type="entry name" value="DUF3990"/>
</dbReference>
<comment type="caution">
    <text evidence="1">The sequence shown here is derived from an EMBL/GenBank/DDBJ whole genome shotgun (WGS) entry which is preliminary data.</text>
</comment>
<protein>
    <submittedName>
        <fullName evidence="1">DUF3990 domain-containing protein</fullName>
    </submittedName>
</protein>
<evidence type="ECO:0000313" key="1">
    <source>
        <dbReference type="EMBL" id="MBO8426677.1"/>
    </source>
</evidence>